<sequence length="603" mass="67893">MTSNLPVELYIQVLNELPDQEPSTFSTVISFLSVNKNAHAAALDKSLWERLYRSRYTHCDESREAERRQRSNGDYHSMFIERYKTDRAALRLLTYIRTIHGHYREGLSIASQIVQEMSFDVWDVVEPETQLPIPKVFRDPTSEDMEEEAAPHALPRRFWARSLLGAIGRNYALRKWHRLNLPDHGETFDDVLAGFSAFQDRSPKEAIARLDALAAECRRSLTSQGIELDREKPAYDLLALAQAMGKFVRAEGFSAARTRETFMNPLNQFPCHFLGLARSSTLPISLVWVFSGICRRLGVQAEPTNTPGTVFCHITSPDPQHGDILFDICEIYQPVVFSTKDVQARLAEAGMSSSYARDAVFPADLAVMLRRAAHNILHVTRMSFTAHVDTDIRSRTDYAAEAAMAAIIDTEPALFRPATRSRAQALPYVPQQCPLDRWPVLADTILDPDEAESVRGQHISRPAPRRRVEGMPPGFVGQTVHFDNGDIGCVIEWQNRAASSASKAHVVFNVLADTGIIPCYPEDFDRMRPARLTPEIVCRLRRSLLCFDRYFEDAVIPREDGIGGRLVPSIEIQTAHPDDLEHAARWTEAQLKEAEETPAGRAG</sequence>
<dbReference type="InterPro" id="IPR036047">
    <property type="entry name" value="F-box-like_dom_sf"/>
</dbReference>
<reference evidence="2 3" key="1">
    <citation type="journal article" date="2015" name="Biotechnol. Biofuels">
        <title>Enhanced degradation of softwood versus hardwood by the white-rot fungus Pycnoporus coccineus.</title>
        <authorList>
            <person name="Couturier M."/>
            <person name="Navarro D."/>
            <person name="Chevret D."/>
            <person name="Henrissat B."/>
            <person name="Piumi F."/>
            <person name="Ruiz-Duenas F.J."/>
            <person name="Martinez A.T."/>
            <person name="Grigoriev I.V."/>
            <person name="Riley R."/>
            <person name="Lipzen A."/>
            <person name="Berrin J.G."/>
            <person name="Master E.R."/>
            <person name="Rosso M.N."/>
        </authorList>
    </citation>
    <scope>NUCLEOTIDE SEQUENCE [LARGE SCALE GENOMIC DNA]</scope>
    <source>
        <strain evidence="2 3">BRFM310</strain>
    </source>
</reference>
<feature type="domain" description="Protein SirB1 N-terminal" evidence="1">
    <location>
        <begin position="205"/>
        <end position="363"/>
    </location>
</feature>
<dbReference type="Proteomes" id="UP000193067">
    <property type="component" value="Unassembled WGS sequence"/>
</dbReference>
<dbReference type="AlphaFoldDB" id="A0A1Y2IQA4"/>
<dbReference type="OrthoDB" id="28868at2759"/>
<dbReference type="InterPro" id="IPR032698">
    <property type="entry name" value="SirB1_N"/>
</dbReference>
<evidence type="ECO:0000313" key="2">
    <source>
        <dbReference type="EMBL" id="OSD03267.1"/>
    </source>
</evidence>
<protein>
    <recommendedName>
        <fullName evidence="1">Protein SirB1 N-terminal domain-containing protein</fullName>
    </recommendedName>
</protein>
<organism evidence="2 3">
    <name type="scientific">Trametes coccinea (strain BRFM310)</name>
    <name type="common">Pycnoporus coccineus</name>
    <dbReference type="NCBI Taxonomy" id="1353009"/>
    <lineage>
        <taxon>Eukaryota</taxon>
        <taxon>Fungi</taxon>
        <taxon>Dikarya</taxon>
        <taxon>Basidiomycota</taxon>
        <taxon>Agaricomycotina</taxon>
        <taxon>Agaricomycetes</taxon>
        <taxon>Polyporales</taxon>
        <taxon>Polyporaceae</taxon>
        <taxon>Trametes</taxon>
    </lineage>
</organism>
<dbReference type="EMBL" id="KZ084101">
    <property type="protein sequence ID" value="OSD03267.1"/>
    <property type="molecule type" value="Genomic_DNA"/>
</dbReference>
<evidence type="ECO:0000259" key="1">
    <source>
        <dbReference type="Pfam" id="PF13369"/>
    </source>
</evidence>
<accession>A0A1Y2IQA4</accession>
<evidence type="ECO:0000313" key="3">
    <source>
        <dbReference type="Proteomes" id="UP000193067"/>
    </source>
</evidence>
<name>A0A1Y2IQA4_TRAC3</name>
<gene>
    <name evidence="2" type="ORF">PYCCODRAFT_1434682</name>
</gene>
<dbReference type="SUPFAM" id="SSF81383">
    <property type="entry name" value="F-box domain"/>
    <property type="match status" value="1"/>
</dbReference>
<keyword evidence="3" id="KW-1185">Reference proteome</keyword>
<dbReference type="Pfam" id="PF13369">
    <property type="entry name" value="Transglut_core2"/>
    <property type="match status" value="1"/>
</dbReference>
<dbReference type="STRING" id="1353009.A0A1Y2IQA4"/>
<proteinExistence type="predicted"/>